<evidence type="ECO:0000256" key="1">
    <source>
        <dbReference type="SAM" id="MobiDB-lite"/>
    </source>
</evidence>
<dbReference type="AlphaFoldDB" id="A0A552WWP9"/>
<sequence>MAVEHVPLSEQAHSLGPAQYGEPVTRPDEPPPVRAWIHTRTGHEAVDGVAVAWTPRAVRVRYTDGHGREGFAWVWANAVARR</sequence>
<evidence type="ECO:0000313" key="2">
    <source>
        <dbReference type="EMBL" id="TRW47258.1"/>
    </source>
</evidence>
<name>A0A552WWP9_9MICO</name>
<organism evidence="2 3">
    <name type="scientific">Georgenia yuyongxinii</name>
    <dbReference type="NCBI Taxonomy" id="2589797"/>
    <lineage>
        <taxon>Bacteria</taxon>
        <taxon>Bacillati</taxon>
        <taxon>Actinomycetota</taxon>
        <taxon>Actinomycetes</taxon>
        <taxon>Micrococcales</taxon>
        <taxon>Bogoriellaceae</taxon>
        <taxon>Georgenia</taxon>
    </lineage>
</organism>
<dbReference type="RefSeq" id="WP_143416831.1">
    <property type="nucleotide sequence ID" value="NZ_VJXR01000003.1"/>
</dbReference>
<keyword evidence="3" id="KW-1185">Reference proteome</keyword>
<protein>
    <submittedName>
        <fullName evidence="2">Uncharacterized protein</fullName>
    </submittedName>
</protein>
<evidence type="ECO:0000313" key="3">
    <source>
        <dbReference type="Proteomes" id="UP000318693"/>
    </source>
</evidence>
<gene>
    <name evidence="2" type="ORF">FJ693_01810</name>
</gene>
<accession>A0A552WWP9</accession>
<dbReference type="EMBL" id="VJXR01000003">
    <property type="protein sequence ID" value="TRW47258.1"/>
    <property type="molecule type" value="Genomic_DNA"/>
</dbReference>
<proteinExistence type="predicted"/>
<comment type="caution">
    <text evidence="2">The sequence shown here is derived from an EMBL/GenBank/DDBJ whole genome shotgun (WGS) entry which is preliminary data.</text>
</comment>
<reference evidence="2 3" key="1">
    <citation type="submission" date="2019-07" db="EMBL/GenBank/DDBJ databases">
        <title>Georgenia wutianyii sp. nov. and Georgenia *** sp. nov. isolated from plateau pika (Ochotona curzoniae) in the Qinghai-Tibet plateau of China.</title>
        <authorList>
            <person name="Tian Z."/>
        </authorList>
    </citation>
    <scope>NUCLEOTIDE SEQUENCE [LARGE SCALE GENOMIC DNA]</scope>
    <source>
        <strain evidence="2 3">Z446</strain>
    </source>
</reference>
<dbReference type="Proteomes" id="UP000318693">
    <property type="component" value="Unassembled WGS sequence"/>
</dbReference>
<feature type="region of interest" description="Disordered" evidence="1">
    <location>
        <begin position="1"/>
        <end position="32"/>
    </location>
</feature>